<dbReference type="InterPro" id="IPR011009">
    <property type="entry name" value="Kinase-like_dom_sf"/>
</dbReference>
<evidence type="ECO:0000256" key="8">
    <source>
        <dbReference type="ARBA" id="ARBA00048679"/>
    </source>
</evidence>
<dbReference type="GO" id="GO:0005524">
    <property type="term" value="F:ATP binding"/>
    <property type="evidence" value="ECO:0007669"/>
    <property type="project" value="UniProtKB-KW"/>
</dbReference>
<keyword evidence="11" id="KW-1185">Reference proteome</keyword>
<evidence type="ECO:0000313" key="11">
    <source>
        <dbReference type="Proteomes" id="UP000193067"/>
    </source>
</evidence>
<keyword evidence="6" id="KW-0067">ATP-binding</keyword>
<evidence type="ECO:0000256" key="2">
    <source>
        <dbReference type="ARBA" id="ARBA00022527"/>
    </source>
</evidence>
<protein>
    <recommendedName>
        <fullName evidence="1">non-specific serine/threonine protein kinase</fullName>
        <ecNumber evidence="1">2.7.11.1</ecNumber>
    </recommendedName>
</protein>
<dbReference type="EMBL" id="KZ084133">
    <property type="protein sequence ID" value="OSC98849.1"/>
    <property type="molecule type" value="Genomic_DNA"/>
</dbReference>
<evidence type="ECO:0000256" key="1">
    <source>
        <dbReference type="ARBA" id="ARBA00012513"/>
    </source>
</evidence>
<dbReference type="Pfam" id="PF00069">
    <property type="entry name" value="Pkinase"/>
    <property type="match status" value="1"/>
</dbReference>
<dbReference type="Gene3D" id="3.30.200.20">
    <property type="entry name" value="Phosphorylase Kinase, domain 1"/>
    <property type="match status" value="1"/>
</dbReference>
<name>A0A1Y2ICI9_TRAC3</name>
<organism evidence="10 11">
    <name type="scientific">Trametes coccinea (strain BRFM310)</name>
    <name type="common">Pycnoporus coccineus</name>
    <dbReference type="NCBI Taxonomy" id="1353009"/>
    <lineage>
        <taxon>Eukaryota</taxon>
        <taxon>Fungi</taxon>
        <taxon>Dikarya</taxon>
        <taxon>Basidiomycota</taxon>
        <taxon>Agaricomycotina</taxon>
        <taxon>Agaricomycetes</taxon>
        <taxon>Polyporales</taxon>
        <taxon>Polyporaceae</taxon>
        <taxon>Trametes</taxon>
    </lineage>
</organism>
<dbReference type="InterPro" id="IPR050236">
    <property type="entry name" value="Ser_Thr_kinase_AGC"/>
</dbReference>
<dbReference type="Proteomes" id="UP000193067">
    <property type="component" value="Unassembled WGS sequence"/>
</dbReference>
<dbReference type="InterPro" id="IPR008271">
    <property type="entry name" value="Ser/Thr_kinase_AS"/>
</dbReference>
<gene>
    <name evidence="10" type="ORF">PYCCODRAFT_1374278</name>
</gene>
<evidence type="ECO:0000259" key="9">
    <source>
        <dbReference type="PROSITE" id="PS50011"/>
    </source>
</evidence>
<sequence length="318" mass="35991">MAAEGEATASTPSSPCTTVVAPTKIVKLPHIPTIVEGKRVLTVDDFRIIRVLGEGGQGLVLLVQDHVTDRLFALKVISKDSVKYLDHVAKVLIEKDAMQALAGNPFFVGIKGSFEDEDNFLFLMDYYPGGTLHEKIQRVGRLPMWMARRYAAQLILAMEELHRHRIIHRDIKPKNILLTDHDQVVISDFGIARMFGRTAAEERSKYKATPACDDITTTECGTEAYIAPETRYFKYSYEVDVWAVAVTIYEMLHGKLPFGYDGGLTKRSARVNAVFGIIKIDSELDSDAVDLLKSMFERDAHKRPTWEQIKKHRWFDTM</sequence>
<dbReference type="SMART" id="SM00220">
    <property type="entry name" value="S_TKc"/>
    <property type="match status" value="1"/>
</dbReference>
<dbReference type="PANTHER" id="PTHR24356:SF1">
    <property type="entry name" value="SERINE_THREONINE-PROTEIN KINASE GREATWALL"/>
    <property type="match status" value="1"/>
</dbReference>
<reference evidence="10 11" key="1">
    <citation type="journal article" date="2015" name="Biotechnol. Biofuels">
        <title>Enhanced degradation of softwood versus hardwood by the white-rot fungus Pycnoporus coccineus.</title>
        <authorList>
            <person name="Couturier M."/>
            <person name="Navarro D."/>
            <person name="Chevret D."/>
            <person name="Henrissat B."/>
            <person name="Piumi F."/>
            <person name="Ruiz-Duenas F.J."/>
            <person name="Martinez A.T."/>
            <person name="Grigoriev I.V."/>
            <person name="Riley R."/>
            <person name="Lipzen A."/>
            <person name="Berrin J.G."/>
            <person name="Master E.R."/>
            <person name="Rosso M.N."/>
        </authorList>
    </citation>
    <scope>NUCLEOTIDE SEQUENCE [LARGE SCALE GENOMIC DNA]</scope>
    <source>
        <strain evidence="10 11">BRFM310</strain>
    </source>
</reference>
<proteinExistence type="predicted"/>
<dbReference type="AlphaFoldDB" id="A0A1Y2ICI9"/>
<dbReference type="GO" id="GO:0004674">
    <property type="term" value="F:protein serine/threonine kinase activity"/>
    <property type="evidence" value="ECO:0007669"/>
    <property type="project" value="UniProtKB-KW"/>
</dbReference>
<comment type="catalytic activity">
    <reaction evidence="8">
        <text>L-seryl-[protein] + ATP = O-phospho-L-seryl-[protein] + ADP + H(+)</text>
        <dbReference type="Rhea" id="RHEA:17989"/>
        <dbReference type="Rhea" id="RHEA-COMP:9863"/>
        <dbReference type="Rhea" id="RHEA-COMP:11604"/>
        <dbReference type="ChEBI" id="CHEBI:15378"/>
        <dbReference type="ChEBI" id="CHEBI:29999"/>
        <dbReference type="ChEBI" id="CHEBI:30616"/>
        <dbReference type="ChEBI" id="CHEBI:83421"/>
        <dbReference type="ChEBI" id="CHEBI:456216"/>
        <dbReference type="EC" id="2.7.11.1"/>
    </reaction>
</comment>
<dbReference type="InterPro" id="IPR000719">
    <property type="entry name" value="Prot_kinase_dom"/>
</dbReference>
<dbReference type="SUPFAM" id="SSF56112">
    <property type="entry name" value="Protein kinase-like (PK-like)"/>
    <property type="match status" value="1"/>
</dbReference>
<accession>A0A1Y2ICI9</accession>
<evidence type="ECO:0000256" key="7">
    <source>
        <dbReference type="ARBA" id="ARBA00047899"/>
    </source>
</evidence>
<dbReference type="EC" id="2.7.11.1" evidence="1"/>
<evidence type="ECO:0000256" key="3">
    <source>
        <dbReference type="ARBA" id="ARBA00022679"/>
    </source>
</evidence>
<dbReference type="GO" id="GO:0035556">
    <property type="term" value="P:intracellular signal transduction"/>
    <property type="evidence" value="ECO:0007669"/>
    <property type="project" value="TreeGrafter"/>
</dbReference>
<comment type="catalytic activity">
    <reaction evidence="7">
        <text>L-threonyl-[protein] + ATP = O-phospho-L-threonyl-[protein] + ADP + H(+)</text>
        <dbReference type="Rhea" id="RHEA:46608"/>
        <dbReference type="Rhea" id="RHEA-COMP:11060"/>
        <dbReference type="Rhea" id="RHEA-COMP:11605"/>
        <dbReference type="ChEBI" id="CHEBI:15378"/>
        <dbReference type="ChEBI" id="CHEBI:30013"/>
        <dbReference type="ChEBI" id="CHEBI:30616"/>
        <dbReference type="ChEBI" id="CHEBI:61977"/>
        <dbReference type="ChEBI" id="CHEBI:456216"/>
        <dbReference type="EC" id="2.7.11.1"/>
    </reaction>
</comment>
<dbReference type="OrthoDB" id="2750689at2759"/>
<evidence type="ECO:0000313" key="10">
    <source>
        <dbReference type="EMBL" id="OSC98849.1"/>
    </source>
</evidence>
<keyword evidence="3" id="KW-0808">Transferase</keyword>
<keyword evidence="2" id="KW-0723">Serine/threonine-protein kinase</keyword>
<keyword evidence="5 10" id="KW-0418">Kinase</keyword>
<feature type="domain" description="Protein kinase" evidence="9">
    <location>
        <begin position="46"/>
        <end position="315"/>
    </location>
</feature>
<dbReference type="PANTHER" id="PTHR24356">
    <property type="entry name" value="SERINE/THREONINE-PROTEIN KINASE"/>
    <property type="match status" value="1"/>
</dbReference>
<dbReference type="Gene3D" id="1.10.510.10">
    <property type="entry name" value="Transferase(Phosphotransferase) domain 1"/>
    <property type="match status" value="1"/>
</dbReference>
<dbReference type="STRING" id="1353009.A0A1Y2ICI9"/>
<keyword evidence="4" id="KW-0547">Nucleotide-binding</keyword>
<evidence type="ECO:0000256" key="6">
    <source>
        <dbReference type="ARBA" id="ARBA00022840"/>
    </source>
</evidence>
<dbReference type="PROSITE" id="PS00108">
    <property type="entry name" value="PROTEIN_KINASE_ST"/>
    <property type="match status" value="1"/>
</dbReference>
<dbReference type="PROSITE" id="PS50011">
    <property type="entry name" value="PROTEIN_KINASE_DOM"/>
    <property type="match status" value="1"/>
</dbReference>
<evidence type="ECO:0000256" key="4">
    <source>
        <dbReference type="ARBA" id="ARBA00022741"/>
    </source>
</evidence>
<evidence type="ECO:0000256" key="5">
    <source>
        <dbReference type="ARBA" id="ARBA00022777"/>
    </source>
</evidence>